<organism evidence="8 9">
    <name type="scientific">Aedoeadaptatus acetigenes</name>
    <dbReference type="NCBI Taxonomy" id="2981723"/>
    <lineage>
        <taxon>Bacteria</taxon>
        <taxon>Bacillati</taxon>
        <taxon>Bacillota</taxon>
        <taxon>Tissierellia</taxon>
        <taxon>Tissierellales</taxon>
        <taxon>Peptoniphilaceae</taxon>
        <taxon>Aedoeadaptatus</taxon>
    </lineage>
</organism>
<dbReference type="RefSeq" id="WP_349053872.1">
    <property type="nucleotide sequence ID" value="NZ_JBBNPS010000009.1"/>
</dbReference>
<dbReference type="SUPFAM" id="SSF54211">
    <property type="entry name" value="Ribosomal protein S5 domain 2-like"/>
    <property type="match status" value="1"/>
</dbReference>
<evidence type="ECO:0000256" key="2">
    <source>
        <dbReference type="ARBA" id="ARBA00022763"/>
    </source>
</evidence>
<dbReference type="InterPro" id="IPR036890">
    <property type="entry name" value="HATPase_C_sf"/>
</dbReference>
<dbReference type="InterPro" id="IPR042120">
    <property type="entry name" value="MutL_C_dimsub"/>
</dbReference>
<gene>
    <name evidence="4 8" type="primary">mutL</name>
    <name evidence="8" type="ORF">AAA081_04565</name>
</gene>
<accession>A0ABV1J5X1</accession>
<dbReference type="EMBL" id="JBBNPS010000009">
    <property type="protein sequence ID" value="MEQ3353574.1"/>
    <property type="molecule type" value="Genomic_DNA"/>
</dbReference>
<dbReference type="InterPro" id="IPR014790">
    <property type="entry name" value="MutL_C"/>
</dbReference>
<dbReference type="CDD" id="cd16926">
    <property type="entry name" value="HATPase_MutL-MLH-PMS-like"/>
    <property type="match status" value="1"/>
</dbReference>
<dbReference type="InterPro" id="IPR002099">
    <property type="entry name" value="MutL/Mlh/PMS"/>
</dbReference>
<dbReference type="SMART" id="SM00853">
    <property type="entry name" value="MutL_C"/>
    <property type="match status" value="1"/>
</dbReference>
<dbReference type="Gene3D" id="3.30.230.10">
    <property type="match status" value="1"/>
</dbReference>
<keyword evidence="9" id="KW-1185">Reference proteome</keyword>
<dbReference type="InterPro" id="IPR042121">
    <property type="entry name" value="MutL_C_regsub"/>
</dbReference>
<dbReference type="InterPro" id="IPR020667">
    <property type="entry name" value="DNA_mismatch_repair_MutL"/>
</dbReference>
<reference evidence="8 9" key="1">
    <citation type="submission" date="2024-04" db="EMBL/GenBank/DDBJ databases">
        <title>Human intestinal bacterial collection.</title>
        <authorList>
            <person name="Pauvert C."/>
            <person name="Hitch T.C.A."/>
            <person name="Clavel T."/>
        </authorList>
    </citation>
    <scope>NUCLEOTIDE SEQUENCE [LARGE SCALE GENOMIC DNA]</scope>
    <source>
        <strain evidence="8 9">CLA-SR-H026</strain>
    </source>
</reference>
<comment type="similarity">
    <text evidence="1 4">Belongs to the DNA mismatch repair MutL/HexB family.</text>
</comment>
<dbReference type="SUPFAM" id="SSF118116">
    <property type="entry name" value="DNA mismatch repair protein MutL"/>
    <property type="match status" value="1"/>
</dbReference>
<keyword evidence="2 4" id="KW-0227">DNA damage</keyword>
<dbReference type="Pfam" id="PF08676">
    <property type="entry name" value="MutL_C"/>
    <property type="match status" value="1"/>
</dbReference>
<dbReference type="Pfam" id="PF01119">
    <property type="entry name" value="DNA_mis_repair"/>
    <property type="match status" value="1"/>
</dbReference>
<dbReference type="InterPro" id="IPR013507">
    <property type="entry name" value="DNA_mismatch_S5_2-like"/>
</dbReference>
<name>A0ABV1J5X1_9FIRM</name>
<feature type="region of interest" description="Disordered" evidence="5">
    <location>
        <begin position="386"/>
        <end position="417"/>
    </location>
</feature>
<dbReference type="Gene3D" id="3.30.1540.20">
    <property type="entry name" value="MutL, C-terminal domain, dimerisation subdomain"/>
    <property type="match status" value="1"/>
</dbReference>
<dbReference type="InterPro" id="IPR020568">
    <property type="entry name" value="Ribosomal_Su5_D2-typ_SF"/>
</dbReference>
<dbReference type="PANTHER" id="PTHR10073:SF12">
    <property type="entry name" value="DNA MISMATCH REPAIR PROTEIN MLH1"/>
    <property type="match status" value="1"/>
</dbReference>
<evidence type="ECO:0000256" key="1">
    <source>
        <dbReference type="ARBA" id="ARBA00006082"/>
    </source>
</evidence>
<dbReference type="InterPro" id="IPR038973">
    <property type="entry name" value="MutL/Mlh/Pms-like"/>
</dbReference>
<dbReference type="PANTHER" id="PTHR10073">
    <property type="entry name" value="DNA MISMATCH REPAIR PROTEIN MLH, PMS, MUTL"/>
    <property type="match status" value="1"/>
</dbReference>
<comment type="caution">
    <text evidence="8">The sequence shown here is derived from an EMBL/GenBank/DDBJ whole genome shotgun (WGS) entry which is preliminary data.</text>
</comment>
<dbReference type="Pfam" id="PF13589">
    <property type="entry name" value="HATPase_c_3"/>
    <property type="match status" value="1"/>
</dbReference>
<evidence type="ECO:0000256" key="4">
    <source>
        <dbReference type="HAMAP-Rule" id="MF_00149"/>
    </source>
</evidence>
<comment type="function">
    <text evidence="4">This protein is involved in the repair of mismatches in DNA. It is required for dam-dependent methyl-directed DNA mismatch repair. May act as a 'molecular matchmaker', a protein that promotes the formation of a stable complex between two or more DNA-binding proteins in an ATP-dependent manner without itself being part of a final effector complex.</text>
</comment>
<dbReference type="InterPro" id="IPR014721">
    <property type="entry name" value="Ribsml_uS5_D2-typ_fold_subgr"/>
</dbReference>
<keyword evidence="8" id="KW-0540">Nuclease</keyword>
<evidence type="ECO:0000313" key="9">
    <source>
        <dbReference type="Proteomes" id="UP001481872"/>
    </source>
</evidence>
<dbReference type="HAMAP" id="MF_00149">
    <property type="entry name" value="DNA_mis_repair"/>
    <property type="match status" value="1"/>
</dbReference>
<evidence type="ECO:0000313" key="8">
    <source>
        <dbReference type="EMBL" id="MEQ3353574.1"/>
    </source>
</evidence>
<protein>
    <recommendedName>
        <fullName evidence="4">DNA mismatch repair protein MutL</fullName>
    </recommendedName>
</protein>
<dbReference type="SMART" id="SM01340">
    <property type="entry name" value="DNA_mis_repair"/>
    <property type="match status" value="1"/>
</dbReference>
<feature type="domain" description="DNA mismatch repair protein S5" evidence="7">
    <location>
        <begin position="209"/>
        <end position="327"/>
    </location>
</feature>
<evidence type="ECO:0000256" key="3">
    <source>
        <dbReference type="ARBA" id="ARBA00023204"/>
    </source>
</evidence>
<keyword evidence="8" id="KW-0378">Hydrolase</keyword>
<dbReference type="GO" id="GO:0004519">
    <property type="term" value="F:endonuclease activity"/>
    <property type="evidence" value="ECO:0007669"/>
    <property type="project" value="UniProtKB-KW"/>
</dbReference>
<dbReference type="Gene3D" id="3.30.565.10">
    <property type="entry name" value="Histidine kinase-like ATPase, C-terminal domain"/>
    <property type="match status" value="1"/>
</dbReference>
<feature type="domain" description="MutL C-terminal dimerisation" evidence="6">
    <location>
        <begin position="429"/>
        <end position="571"/>
    </location>
</feature>
<evidence type="ECO:0000259" key="7">
    <source>
        <dbReference type="SMART" id="SM01340"/>
    </source>
</evidence>
<dbReference type="Proteomes" id="UP001481872">
    <property type="component" value="Unassembled WGS sequence"/>
</dbReference>
<dbReference type="SUPFAM" id="SSF55874">
    <property type="entry name" value="ATPase domain of HSP90 chaperone/DNA topoisomerase II/histidine kinase"/>
    <property type="match status" value="1"/>
</dbReference>
<dbReference type="CDD" id="cd00782">
    <property type="entry name" value="MutL_Trans"/>
    <property type="match status" value="1"/>
</dbReference>
<dbReference type="InterPro" id="IPR014762">
    <property type="entry name" value="DNA_mismatch_repair_CS"/>
</dbReference>
<proteinExistence type="inferred from homology"/>
<evidence type="ECO:0000256" key="5">
    <source>
        <dbReference type="SAM" id="MobiDB-lite"/>
    </source>
</evidence>
<dbReference type="InterPro" id="IPR037198">
    <property type="entry name" value="MutL_C_sf"/>
</dbReference>
<sequence>MREIYALNDQTISQIAAGEIIENPASIIKELVENAIDANADRISIRLSDNLLDEIRIADNGDGIEKSQITKAFSRHATSKLRTISDLDRITSLGFRGEALASIANISQMECVTKTAESDFAYRFTVEKGVVSRGKPVGAPVGTTMIVRDIFYNTPVRKKFLNTTTKEIRRIVEVVELLALSHQDVSIHLSRNQKTLLHSKVSDDKINHIYSILGKDIAKNLLPISFDTESYKIEGFIGNNLLHRATPDREFLFVNGRGVKNSDIARAIRKVYRSLIPLNHYPVYVLYITIDPILIDVNIHPQKQTIRLSNENQLTTILERLAGEKLLPKREIPSIDALNEDTKKAEAPVPEKTIFELSRERKIEREKPKAPAFDFSDRVPLAAEDKKVYGDKTEPSLPESSPDTERIDSESGAEAPGKVQPLDVSLYQFLAVVFKTYVLFENKRDHRVLVVDQHAAHERILYEAYSKKIRERAVATQLLLAPITMHLSPEEMHAVETHMADYERLGIYPEVFGEQDIVIREVPEHILIDDFRQFFLDSIHLLNEGVNVKEQNIYKIMRLACRSAIKAGDTIYEEEAYALLEELNDADTPFTCPHGRPTMIHVEKRAFEKLFLREGL</sequence>
<dbReference type="PROSITE" id="PS00058">
    <property type="entry name" value="DNA_MISMATCH_REPAIR_1"/>
    <property type="match status" value="1"/>
</dbReference>
<dbReference type="Gene3D" id="3.30.1370.100">
    <property type="entry name" value="MutL, C-terminal domain, regulatory subdomain"/>
    <property type="match status" value="1"/>
</dbReference>
<keyword evidence="8" id="KW-0255">Endonuclease</keyword>
<evidence type="ECO:0000259" key="6">
    <source>
        <dbReference type="SMART" id="SM00853"/>
    </source>
</evidence>
<keyword evidence="3 4" id="KW-0234">DNA repair</keyword>
<dbReference type="NCBIfam" id="TIGR00585">
    <property type="entry name" value="mutl"/>
    <property type="match status" value="1"/>
</dbReference>